<dbReference type="Pfam" id="PF03547">
    <property type="entry name" value="Mem_trans"/>
    <property type="match status" value="1"/>
</dbReference>
<feature type="transmembrane region" description="Helical" evidence="8">
    <location>
        <begin position="199"/>
        <end position="217"/>
    </location>
</feature>
<comment type="caution">
    <text evidence="9">The sequence shown here is derived from an EMBL/GenBank/DDBJ whole genome shotgun (WGS) entry which is preliminary data.</text>
</comment>
<name>A0A9D1KQL2_9FIRM</name>
<keyword evidence="4" id="KW-1003">Cell membrane</keyword>
<keyword evidence="7 8" id="KW-0472">Membrane</keyword>
<evidence type="ECO:0000256" key="1">
    <source>
        <dbReference type="ARBA" id="ARBA00004651"/>
    </source>
</evidence>
<evidence type="ECO:0000313" key="10">
    <source>
        <dbReference type="Proteomes" id="UP000824165"/>
    </source>
</evidence>
<sequence length="313" mass="33855">MSEGFLSIVNCIATLGLAILVGFVCSKSGYLPQGVKPALSKIVVKLTLPVLIATSLTKTEITPEKLVNSAFVIASGLLTIALLQLAGYLTERLFKKSAPPILHRCMTSFGNVVFVAYPLIQSLYGDEGLYYAALFAFSSDCWLWTFGVYSLSKLGGKATSLTSNLKRLVNPSTIAFAVSFVMMIFKLRFGGIIGDVMNGFGSTTTYLSMLFIGCVLAEVDFKGIYKRAPLFVLTLLKMIIIPVIMIFIFKLFPFSEEVKSIIILQAGMPVSTVLVMLCSEYGGDVKYSAEGVFISTLASLVTLPAVYSLIAVL</sequence>
<keyword evidence="6 8" id="KW-1133">Transmembrane helix</keyword>
<feature type="transmembrane region" description="Helical" evidence="8">
    <location>
        <begin position="229"/>
        <end position="249"/>
    </location>
</feature>
<evidence type="ECO:0000256" key="2">
    <source>
        <dbReference type="ARBA" id="ARBA00010145"/>
    </source>
</evidence>
<evidence type="ECO:0000256" key="4">
    <source>
        <dbReference type="ARBA" id="ARBA00022475"/>
    </source>
</evidence>
<feature type="transmembrane region" description="Helical" evidence="8">
    <location>
        <begin position="173"/>
        <end position="193"/>
    </location>
</feature>
<dbReference type="Proteomes" id="UP000824165">
    <property type="component" value="Unassembled WGS sequence"/>
</dbReference>
<evidence type="ECO:0000256" key="6">
    <source>
        <dbReference type="ARBA" id="ARBA00022989"/>
    </source>
</evidence>
<dbReference type="EMBL" id="DVLU01000097">
    <property type="protein sequence ID" value="HIT86009.1"/>
    <property type="molecule type" value="Genomic_DNA"/>
</dbReference>
<evidence type="ECO:0000256" key="7">
    <source>
        <dbReference type="ARBA" id="ARBA00023136"/>
    </source>
</evidence>
<gene>
    <name evidence="9" type="ORF">IAA60_08945</name>
</gene>
<evidence type="ECO:0000256" key="8">
    <source>
        <dbReference type="SAM" id="Phobius"/>
    </source>
</evidence>
<evidence type="ECO:0000256" key="3">
    <source>
        <dbReference type="ARBA" id="ARBA00022448"/>
    </source>
</evidence>
<feature type="transmembrane region" description="Helical" evidence="8">
    <location>
        <begin position="261"/>
        <end position="279"/>
    </location>
</feature>
<keyword evidence="5 8" id="KW-0812">Transmembrane</keyword>
<evidence type="ECO:0000313" key="9">
    <source>
        <dbReference type="EMBL" id="HIT86009.1"/>
    </source>
</evidence>
<dbReference type="PANTHER" id="PTHR36838">
    <property type="entry name" value="AUXIN EFFLUX CARRIER FAMILY PROTEIN"/>
    <property type="match status" value="1"/>
</dbReference>
<comment type="subcellular location">
    <subcellularLocation>
        <location evidence="1">Cell membrane</location>
        <topology evidence="1">Multi-pass membrane protein</topology>
    </subcellularLocation>
</comment>
<dbReference type="GO" id="GO:0055085">
    <property type="term" value="P:transmembrane transport"/>
    <property type="evidence" value="ECO:0007669"/>
    <property type="project" value="InterPro"/>
</dbReference>
<feature type="transmembrane region" description="Helical" evidence="8">
    <location>
        <begin position="6"/>
        <end position="26"/>
    </location>
</feature>
<dbReference type="InterPro" id="IPR038770">
    <property type="entry name" value="Na+/solute_symporter_sf"/>
</dbReference>
<keyword evidence="3" id="KW-0813">Transport</keyword>
<protein>
    <submittedName>
        <fullName evidence="9">AEC family transporter</fullName>
    </submittedName>
</protein>
<comment type="similarity">
    <text evidence="2">Belongs to the auxin efflux carrier (TC 2.A.69) family.</text>
</comment>
<organism evidence="9 10">
    <name type="scientific">Candidatus Ornithomonoglobus intestinigallinarum</name>
    <dbReference type="NCBI Taxonomy" id="2840894"/>
    <lineage>
        <taxon>Bacteria</taxon>
        <taxon>Bacillati</taxon>
        <taxon>Bacillota</taxon>
        <taxon>Clostridia</taxon>
        <taxon>Candidatus Ornithomonoglobus</taxon>
    </lineage>
</organism>
<dbReference type="Gene3D" id="1.20.1530.20">
    <property type="match status" value="1"/>
</dbReference>
<reference evidence="9" key="2">
    <citation type="journal article" date="2021" name="PeerJ">
        <title>Extensive microbial diversity within the chicken gut microbiome revealed by metagenomics and culture.</title>
        <authorList>
            <person name="Gilroy R."/>
            <person name="Ravi A."/>
            <person name="Getino M."/>
            <person name="Pursley I."/>
            <person name="Horton D.L."/>
            <person name="Alikhan N.F."/>
            <person name="Baker D."/>
            <person name="Gharbi K."/>
            <person name="Hall N."/>
            <person name="Watson M."/>
            <person name="Adriaenssens E.M."/>
            <person name="Foster-Nyarko E."/>
            <person name="Jarju S."/>
            <person name="Secka A."/>
            <person name="Antonio M."/>
            <person name="Oren A."/>
            <person name="Chaudhuri R.R."/>
            <person name="La Ragione R."/>
            <person name="Hildebrand F."/>
            <person name="Pallen M.J."/>
        </authorList>
    </citation>
    <scope>NUCLEOTIDE SEQUENCE</scope>
    <source>
        <strain evidence="9">CHK181-108</strain>
    </source>
</reference>
<dbReference type="GO" id="GO:0005886">
    <property type="term" value="C:plasma membrane"/>
    <property type="evidence" value="ECO:0007669"/>
    <property type="project" value="UniProtKB-SubCell"/>
</dbReference>
<dbReference type="AlphaFoldDB" id="A0A9D1KQL2"/>
<reference evidence="9" key="1">
    <citation type="submission" date="2020-10" db="EMBL/GenBank/DDBJ databases">
        <authorList>
            <person name="Gilroy R."/>
        </authorList>
    </citation>
    <scope>NUCLEOTIDE SEQUENCE</scope>
    <source>
        <strain evidence="9">CHK181-108</strain>
    </source>
</reference>
<feature type="transmembrane region" description="Helical" evidence="8">
    <location>
        <begin position="69"/>
        <end position="89"/>
    </location>
</feature>
<proteinExistence type="inferred from homology"/>
<feature type="transmembrane region" description="Helical" evidence="8">
    <location>
        <begin position="291"/>
        <end position="310"/>
    </location>
</feature>
<dbReference type="PANTHER" id="PTHR36838:SF1">
    <property type="entry name" value="SLR1864 PROTEIN"/>
    <property type="match status" value="1"/>
</dbReference>
<accession>A0A9D1KQL2</accession>
<evidence type="ECO:0000256" key="5">
    <source>
        <dbReference type="ARBA" id="ARBA00022692"/>
    </source>
</evidence>
<feature type="transmembrane region" description="Helical" evidence="8">
    <location>
        <begin position="130"/>
        <end position="152"/>
    </location>
</feature>
<dbReference type="InterPro" id="IPR004776">
    <property type="entry name" value="Mem_transp_PIN-like"/>
</dbReference>